<reference evidence="2 3" key="1">
    <citation type="submission" date="2018-04" db="EMBL/GenBank/DDBJ databases">
        <title>Pararhodobacter oceanense sp. nov., isolated from marine intertidal sediment.</title>
        <authorList>
            <person name="Wang X.-L."/>
            <person name="Du Z.-J."/>
        </authorList>
    </citation>
    <scope>NUCLEOTIDE SEQUENCE [LARGE SCALE GENOMIC DNA]</scope>
    <source>
        <strain evidence="2 3">AM505</strain>
    </source>
</reference>
<gene>
    <name evidence="2" type="ORF">DDE20_06180</name>
</gene>
<organism evidence="2 3">
    <name type="scientific">Pararhodobacter oceanensis</name>
    <dbReference type="NCBI Taxonomy" id="2172121"/>
    <lineage>
        <taxon>Bacteria</taxon>
        <taxon>Pseudomonadati</taxon>
        <taxon>Pseudomonadota</taxon>
        <taxon>Alphaproteobacteria</taxon>
        <taxon>Rhodobacterales</taxon>
        <taxon>Paracoccaceae</taxon>
        <taxon>Pararhodobacter</taxon>
    </lineage>
</organism>
<name>A0A2T8HWC3_9RHOB</name>
<evidence type="ECO:0000313" key="3">
    <source>
        <dbReference type="Proteomes" id="UP000245911"/>
    </source>
</evidence>
<feature type="domain" description="SCP2" evidence="1">
    <location>
        <begin position="26"/>
        <end position="94"/>
    </location>
</feature>
<proteinExistence type="predicted"/>
<dbReference type="Gene3D" id="3.30.1050.10">
    <property type="entry name" value="SCP2 sterol-binding domain"/>
    <property type="match status" value="1"/>
</dbReference>
<dbReference type="RefSeq" id="WP_116557586.1">
    <property type="nucleotide sequence ID" value="NZ_QDKM01000002.1"/>
</dbReference>
<dbReference type="PANTHER" id="PTHR10094:SF25">
    <property type="entry name" value="SCP2 STEROL-BINDING DOMAIN-CONTAINING PROTEIN 1"/>
    <property type="match status" value="1"/>
</dbReference>
<dbReference type="Proteomes" id="UP000245911">
    <property type="component" value="Unassembled WGS sequence"/>
</dbReference>
<dbReference type="GO" id="GO:0005829">
    <property type="term" value="C:cytosol"/>
    <property type="evidence" value="ECO:0007669"/>
    <property type="project" value="TreeGrafter"/>
</dbReference>
<dbReference type="AlphaFoldDB" id="A0A2T8HWC3"/>
<comment type="caution">
    <text evidence="2">The sequence shown here is derived from an EMBL/GenBank/DDBJ whole genome shotgun (WGS) entry which is preliminary data.</text>
</comment>
<accession>A0A2T8HWC3</accession>
<dbReference type="InterPro" id="IPR003033">
    <property type="entry name" value="SCP2_sterol-bd_dom"/>
</dbReference>
<sequence length="95" mass="9616">MSDVIKKAVEALAVKTAGGIDGSAKFVIEGEGSVVIDGDGAREGDDETDVTLTASAETFEGIMNGDVNPTMAFMSGKLKIDGSMSSAMKLASVLG</sequence>
<evidence type="ECO:0000259" key="1">
    <source>
        <dbReference type="Pfam" id="PF02036"/>
    </source>
</evidence>
<evidence type="ECO:0000313" key="2">
    <source>
        <dbReference type="EMBL" id="PVH29698.1"/>
    </source>
</evidence>
<protein>
    <submittedName>
        <fullName evidence="2">Sterol carrier family protein</fullName>
    </submittedName>
</protein>
<dbReference type="PANTHER" id="PTHR10094">
    <property type="entry name" value="STEROL CARRIER PROTEIN 2 SCP-2 FAMILY PROTEIN"/>
    <property type="match status" value="1"/>
</dbReference>
<dbReference type="EMBL" id="QDKM01000002">
    <property type="protein sequence ID" value="PVH29698.1"/>
    <property type="molecule type" value="Genomic_DNA"/>
</dbReference>
<dbReference type="SUPFAM" id="SSF55718">
    <property type="entry name" value="SCP-like"/>
    <property type="match status" value="1"/>
</dbReference>
<dbReference type="InterPro" id="IPR036527">
    <property type="entry name" value="SCP2_sterol-bd_dom_sf"/>
</dbReference>
<dbReference type="Pfam" id="PF02036">
    <property type="entry name" value="SCP2"/>
    <property type="match status" value="1"/>
</dbReference>
<dbReference type="OrthoDB" id="9809312at2"/>
<keyword evidence="3" id="KW-1185">Reference proteome</keyword>